<dbReference type="InterPro" id="IPR036388">
    <property type="entry name" value="WH-like_DNA-bd_sf"/>
</dbReference>
<gene>
    <name evidence="2" type="ORF">SAMN03080599_01497</name>
</gene>
<dbReference type="RefSeq" id="WP_092590261.1">
    <property type="nucleotide sequence ID" value="NZ_FMWL01000005.1"/>
</dbReference>
<evidence type="ECO:0000313" key="2">
    <source>
        <dbReference type="EMBL" id="SCZ78899.1"/>
    </source>
</evidence>
<dbReference type="OrthoDB" id="285216at2"/>
<dbReference type="Gene3D" id="1.10.10.10">
    <property type="entry name" value="Winged helix-like DNA-binding domain superfamily/Winged helix DNA-binding domain"/>
    <property type="match status" value="1"/>
</dbReference>
<evidence type="ECO:0000259" key="1">
    <source>
        <dbReference type="Pfam" id="PF00126"/>
    </source>
</evidence>
<sequence length="119" mass="13063">MEAQFKIWLGDEGEKILGNGPVALLKGIEATGSLSASSRQMGMSYSKAWHVVRRLERHLGLSLVVKRVGGSKGGGATLTPEAHELIRRYEAMCAEVEKFAAQAYDRHLGQWLEGRPAQE</sequence>
<dbReference type="AlphaFoldDB" id="A0A1G5RZY5"/>
<dbReference type="InterPro" id="IPR051815">
    <property type="entry name" value="Molybdate_resp_trans_reg"/>
</dbReference>
<protein>
    <submittedName>
        <fullName evidence="2">Molybdate transport system regulatory protein</fullName>
    </submittedName>
</protein>
<dbReference type="STRING" id="1120920.SAMN03080599_01497"/>
<dbReference type="InterPro" id="IPR036390">
    <property type="entry name" value="WH_DNA-bd_sf"/>
</dbReference>
<dbReference type="Proteomes" id="UP000199208">
    <property type="component" value="Unassembled WGS sequence"/>
</dbReference>
<accession>A0A1G5RZY5</accession>
<dbReference type="EMBL" id="FMWL01000005">
    <property type="protein sequence ID" value="SCZ78899.1"/>
    <property type="molecule type" value="Genomic_DNA"/>
</dbReference>
<dbReference type="GO" id="GO:0003700">
    <property type="term" value="F:DNA-binding transcription factor activity"/>
    <property type="evidence" value="ECO:0007669"/>
    <property type="project" value="InterPro"/>
</dbReference>
<feature type="domain" description="HTH lysR-type" evidence="1">
    <location>
        <begin position="29"/>
        <end position="82"/>
    </location>
</feature>
<dbReference type="Pfam" id="PF00126">
    <property type="entry name" value="HTH_1"/>
    <property type="match status" value="1"/>
</dbReference>
<proteinExistence type="predicted"/>
<keyword evidence="3" id="KW-1185">Reference proteome</keyword>
<organism evidence="2 3">
    <name type="scientific">Acidaminobacter hydrogenoformans DSM 2784</name>
    <dbReference type="NCBI Taxonomy" id="1120920"/>
    <lineage>
        <taxon>Bacteria</taxon>
        <taxon>Bacillati</taxon>
        <taxon>Bacillota</taxon>
        <taxon>Clostridia</taxon>
        <taxon>Peptostreptococcales</taxon>
        <taxon>Acidaminobacteraceae</taxon>
        <taxon>Acidaminobacter</taxon>
    </lineage>
</organism>
<evidence type="ECO:0000313" key="3">
    <source>
        <dbReference type="Proteomes" id="UP000199208"/>
    </source>
</evidence>
<dbReference type="PANTHER" id="PTHR30432">
    <property type="entry name" value="TRANSCRIPTIONAL REGULATOR MODE"/>
    <property type="match status" value="1"/>
</dbReference>
<dbReference type="SUPFAM" id="SSF46785">
    <property type="entry name" value="Winged helix' DNA-binding domain"/>
    <property type="match status" value="1"/>
</dbReference>
<dbReference type="PANTHER" id="PTHR30432:SF1">
    <property type="entry name" value="DNA-BINDING TRANSCRIPTIONAL DUAL REGULATOR MODE"/>
    <property type="match status" value="1"/>
</dbReference>
<reference evidence="2 3" key="1">
    <citation type="submission" date="2016-10" db="EMBL/GenBank/DDBJ databases">
        <authorList>
            <person name="de Groot N.N."/>
        </authorList>
    </citation>
    <scope>NUCLEOTIDE SEQUENCE [LARGE SCALE GENOMIC DNA]</scope>
    <source>
        <strain evidence="2 3">DSM 2784</strain>
    </source>
</reference>
<name>A0A1G5RZY5_9FIRM</name>
<dbReference type="InterPro" id="IPR000847">
    <property type="entry name" value="LysR_HTH_N"/>
</dbReference>